<dbReference type="PANTHER" id="PTHR30252:SF4">
    <property type="entry name" value="CARBON STARVATION"/>
    <property type="match status" value="1"/>
</dbReference>
<evidence type="ECO:0000313" key="10">
    <source>
        <dbReference type="Proteomes" id="UP000095558"/>
    </source>
</evidence>
<dbReference type="Proteomes" id="UP000095558">
    <property type="component" value="Unassembled WGS sequence"/>
</dbReference>
<feature type="transmembrane region" description="Helical" evidence="7">
    <location>
        <begin position="80"/>
        <end position="98"/>
    </location>
</feature>
<reference evidence="9 10" key="1">
    <citation type="submission" date="2015-09" db="EMBL/GenBank/DDBJ databases">
        <authorList>
            <consortium name="Pathogen Informatics"/>
        </authorList>
    </citation>
    <scope>NUCLEOTIDE SEQUENCE [LARGE SCALE GENOMIC DNA]</scope>
    <source>
        <strain evidence="9 10">2789STDY5834855</strain>
    </source>
</reference>
<evidence type="ECO:0000256" key="5">
    <source>
        <dbReference type="ARBA" id="ARBA00022989"/>
    </source>
</evidence>
<feature type="domain" description="CstA N-terminal" evidence="8">
    <location>
        <begin position="160"/>
        <end position="280"/>
    </location>
</feature>
<evidence type="ECO:0000256" key="1">
    <source>
        <dbReference type="ARBA" id="ARBA00004651"/>
    </source>
</evidence>
<evidence type="ECO:0000256" key="4">
    <source>
        <dbReference type="ARBA" id="ARBA00022692"/>
    </source>
</evidence>
<accession>A0A174BGX9</accession>
<feature type="transmembrane region" description="Helical" evidence="7">
    <location>
        <begin position="266"/>
        <end position="289"/>
    </location>
</feature>
<dbReference type="InterPro" id="IPR051605">
    <property type="entry name" value="CstA"/>
</dbReference>
<dbReference type="GeneID" id="83011966"/>
<dbReference type="Pfam" id="PF02554">
    <property type="entry name" value="CstA"/>
    <property type="match status" value="2"/>
</dbReference>
<keyword evidence="5 7" id="KW-1133">Transmembrane helix</keyword>
<proteinExistence type="inferred from homology"/>
<gene>
    <name evidence="9" type="primary">cstA_2</name>
    <name evidence="9" type="ORF">ERS852470_01178</name>
</gene>
<keyword evidence="6 7" id="KW-0472">Membrane</keyword>
<comment type="similarity">
    <text evidence="2">Belongs to the peptide transporter carbon starvation (CstA) (TC 2.A.114) family.</text>
</comment>
<feature type="transmembrane region" description="Helical" evidence="7">
    <location>
        <begin position="387"/>
        <end position="405"/>
    </location>
</feature>
<evidence type="ECO:0000313" key="9">
    <source>
        <dbReference type="EMBL" id="CUN98888.1"/>
    </source>
</evidence>
<evidence type="ECO:0000256" key="7">
    <source>
        <dbReference type="SAM" id="Phobius"/>
    </source>
</evidence>
<dbReference type="PANTHER" id="PTHR30252">
    <property type="entry name" value="INNER MEMBRANE PEPTIDE TRANSPORTER"/>
    <property type="match status" value="1"/>
</dbReference>
<feature type="transmembrane region" description="Helical" evidence="7">
    <location>
        <begin position="417"/>
        <end position="435"/>
    </location>
</feature>
<protein>
    <submittedName>
        <fullName evidence="9">Carbon starvation protein CstA</fullName>
    </submittedName>
</protein>
<evidence type="ECO:0000256" key="6">
    <source>
        <dbReference type="ARBA" id="ARBA00023136"/>
    </source>
</evidence>
<comment type="subcellular location">
    <subcellularLocation>
        <location evidence="1">Cell membrane</location>
        <topology evidence="1">Multi-pass membrane protein</topology>
    </subcellularLocation>
</comment>
<evidence type="ECO:0000256" key="2">
    <source>
        <dbReference type="ARBA" id="ARBA00007755"/>
    </source>
</evidence>
<keyword evidence="3" id="KW-1003">Cell membrane</keyword>
<dbReference type="GO" id="GO:0009267">
    <property type="term" value="P:cellular response to starvation"/>
    <property type="evidence" value="ECO:0007669"/>
    <property type="project" value="InterPro"/>
</dbReference>
<feature type="transmembrane region" description="Helical" evidence="7">
    <location>
        <begin position="309"/>
        <end position="332"/>
    </location>
</feature>
<name>A0A174BGX9_9CLOT</name>
<evidence type="ECO:0000259" key="8">
    <source>
        <dbReference type="Pfam" id="PF02554"/>
    </source>
</evidence>
<dbReference type="GO" id="GO:0005886">
    <property type="term" value="C:plasma membrane"/>
    <property type="evidence" value="ECO:0007669"/>
    <property type="project" value="UniProtKB-SubCell"/>
</dbReference>
<feature type="transmembrane region" description="Helical" evidence="7">
    <location>
        <begin position="360"/>
        <end position="381"/>
    </location>
</feature>
<feature type="transmembrane region" description="Helical" evidence="7">
    <location>
        <begin position="227"/>
        <end position="245"/>
    </location>
</feature>
<dbReference type="RefSeq" id="WP_042398265.1">
    <property type="nucleotide sequence ID" value="NZ_CYYT01000016.1"/>
</dbReference>
<keyword evidence="4 7" id="KW-0812">Transmembrane</keyword>
<sequence length="478" mass="51607">MISFFVCLAILILGYFLYGKLVEKVFGPEFDRKTPALVHPDGVDYMPMKPWKSFLIQLLNIAGLGPIFGALSGAIWGPSVYLWIVFGTILAGGVHDFLSGMLSVRNDGASISEIVGIYLGKVMKNVMRVFSVILLVMVGVVFMVGPAGLLAKLTPNFMNITFWTIVVLIYYFLATLLPIDKIIGKLYPIFGICLIVMALGIAGATIAHSGTNPMMEITFENLHPNGAPIWPLMFITVACGAISGFHATQSPIISRCINNEKNGRKIFYGAMVAEGIIALIWASAGVAFYKGTGGLLAAGGGNSSTVYEMSIGLLGKFGGVLAMIGVIVCPITSGDTAFRSARLTIADWFKIDQTKIPKRLMLAVPLLGIGYLISLIDYSVVWRYFSWSNQTLAMIVLWAGSVYLAKYAKVAKPASSLIAALPATFMSAVSCTYILYAEEGFKLSTTIAYPIGIIFAAVCLCLFLFKTFIPALKAKANY</sequence>
<dbReference type="AlphaFoldDB" id="A0A174BGX9"/>
<organism evidence="9 10">
    <name type="scientific">Clostridium disporicum</name>
    <dbReference type="NCBI Taxonomy" id="84024"/>
    <lineage>
        <taxon>Bacteria</taxon>
        <taxon>Bacillati</taxon>
        <taxon>Bacillota</taxon>
        <taxon>Clostridia</taxon>
        <taxon>Eubacteriales</taxon>
        <taxon>Clostridiaceae</taxon>
        <taxon>Clostridium</taxon>
    </lineage>
</organism>
<feature type="transmembrane region" description="Helical" evidence="7">
    <location>
        <begin position="186"/>
        <end position="207"/>
    </location>
</feature>
<dbReference type="OrthoDB" id="9761224at2"/>
<dbReference type="EMBL" id="CYZV01000010">
    <property type="protein sequence ID" value="CUN98888.1"/>
    <property type="molecule type" value="Genomic_DNA"/>
</dbReference>
<feature type="domain" description="CstA N-terminal" evidence="8">
    <location>
        <begin position="4"/>
        <end position="144"/>
    </location>
</feature>
<evidence type="ECO:0000256" key="3">
    <source>
        <dbReference type="ARBA" id="ARBA00022475"/>
    </source>
</evidence>
<dbReference type="InterPro" id="IPR003706">
    <property type="entry name" value="CstA_N"/>
</dbReference>
<feature type="transmembrane region" description="Helical" evidence="7">
    <location>
        <begin position="157"/>
        <end position="179"/>
    </location>
</feature>
<feature type="transmembrane region" description="Helical" evidence="7">
    <location>
        <begin position="129"/>
        <end position="151"/>
    </location>
</feature>
<feature type="transmembrane region" description="Helical" evidence="7">
    <location>
        <begin position="447"/>
        <end position="465"/>
    </location>
</feature>